<reference evidence="1 2" key="1">
    <citation type="submission" date="2018-06" db="EMBL/GenBank/DDBJ databases">
        <title>OYT1 Genome Sequencing.</title>
        <authorList>
            <person name="Kato S."/>
            <person name="Itoh T."/>
            <person name="Ohkuma M."/>
        </authorList>
    </citation>
    <scope>NUCLEOTIDE SEQUENCE [LARGE SCALE GENOMIC DNA]</scope>
    <source>
        <strain evidence="1 2">OYT1</strain>
    </source>
</reference>
<proteinExistence type="predicted"/>
<organism evidence="1 2">
    <name type="scientific">Ferriphaselus amnicola</name>
    <dbReference type="NCBI Taxonomy" id="1188319"/>
    <lineage>
        <taxon>Bacteria</taxon>
        <taxon>Pseudomonadati</taxon>
        <taxon>Pseudomonadota</taxon>
        <taxon>Betaproteobacteria</taxon>
        <taxon>Nitrosomonadales</taxon>
        <taxon>Gallionellaceae</taxon>
        <taxon>Ferriphaselus</taxon>
    </lineage>
</organism>
<protein>
    <submittedName>
        <fullName evidence="1">Uncharacterized protein</fullName>
    </submittedName>
</protein>
<dbReference type="RefSeq" id="WP_062627452.1">
    <property type="nucleotide sequence ID" value="NZ_AP018738.1"/>
</dbReference>
<accession>A0A2Z6GBT5</accession>
<dbReference type="KEGG" id="fam:OYT1_ch1533"/>
<name>A0A2Z6GBT5_9PROT</name>
<dbReference type="Proteomes" id="UP000033070">
    <property type="component" value="Chromosome"/>
</dbReference>
<keyword evidence="2" id="KW-1185">Reference proteome</keyword>
<evidence type="ECO:0000313" key="2">
    <source>
        <dbReference type="Proteomes" id="UP000033070"/>
    </source>
</evidence>
<dbReference type="STRING" id="1188319.OYT1_02344"/>
<dbReference type="AlphaFoldDB" id="A0A2Z6GBT5"/>
<gene>
    <name evidence="1" type="ORF">OYT1_ch1533</name>
</gene>
<sequence length="110" mass="12713">MFYVNGTLLTEWLPATLSAHFNREGLASEVRDSQHYETGQYVRIWHADAHITLERAGAAEYLVRADSETYPTLTDVCIHLSHHFSKAGLRYKLEIYDEDDQLLNEYPVAR</sequence>
<dbReference type="EMBL" id="AP018738">
    <property type="protein sequence ID" value="BBE51081.1"/>
    <property type="molecule type" value="Genomic_DNA"/>
</dbReference>
<evidence type="ECO:0000313" key="1">
    <source>
        <dbReference type="EMBL" id="BBE51081.1"/>
    </source>
</evidence>